<gene>
    <name evidence="1" type="ORF">RHMOL_Rhmol13G0159700</name>
</gene>
<comment type="caution">
    <text evidence="1">The sequence shown here is derived from an EMBL/GenBank/DDBJ whole genome shotgun (WGS) entry which is preliminary data.</text>
</comment>
<reference evidence="1" key="1">
    <citation type="submission" date="2022-02" db="EMBL/GenBank/DDBJ databases">
        <title>Plant Genome Project.</title>
        <authorList>
            <person name="Zhang R.-G."/>
        </authorList>
    </citation>
    <scope>NUCLEOTIDE SEQUENCE</scope>
    <source>
        <strain evidence="1">AT1</strain>
    </source>
</reference>
<dbReference type="Proteomes" id="UP001062846">
    <property type="component" value="Chromosome 13"/>
</dbReference>
<protein>
    <submittedName>
        <fullName evidence="1">Uncharacterized protein</fullName>
    </submittedName>
</protein>
<keyword evidence="2" id="KW-1185">Reference proteome</keyword>
<sequence length="109" mass="12324">MVGVARGRALTWWSEVVTWWSEVGVVGVGGGDGGLRRRRCGFLSLLEPEETGFVFLLFCFDLLVSFVFVFGTMDPVPHGGQWVLRKKKPETKEGEFRTELLQFKIQNSN</sequence>
<accession>A0ACC0L8B4</accession>
<proteinExistence type="predicted"/>
<dbReference type="EMBL" id="CM046400">
    <property type="protein sequence ID" value="KAI8524574.1"/>
    <property type="molecule type" value="Genomic_DNA"/>
</dbReference>
<evidence type="ECO:0000313" key="1">
    <source>
        <dbReference type="EMBL" id="KAI8524574.1"/>
    </source>
</evidence>
<name>A0ACC0L8B4_RHOML</name>
<organism evidence="1 2">
    <name type="scientific">Rhododendron molle</name>
    <name type="common">Chinese azalea</name>
    <name type="synonym">Azalea mollis</name>
    <dbReference type="NCBI Taxonomy" id="49168"/>
    <lineage>
        <taxon>Eukaryota</taxon>
        <taxon>Viridiplantae</taxon>
        <taxon>Streptophyta</taxon>
        <taxon>Embryophyta</taxon>
        <taxon>Tracheophyta</taxon>
        <taxon>Spermatophyta</taxon>
        <taxon>Magnoliopsida</taxon>
        <taxon>eudicotyledons</taxon>
        <taxon>Gunneridae</taxon>
        <taxon>Pentapetalae</taxon>
        <taxon>asterids</taxon>
        <taxon>Ericales</taxon>
        <taxon>Ericaceae</taxon>
        <taxon>Ericoideae</taxon>
        <taxon>Rhodoreae</taxon>
        <taxon>Rhododendron</taxon>
    </lineage>
</organism>
<evidence type="ECO:0000313" key="2">
    <source>
        <dbReference type="Proteomes" id="UP001062846"/>
    </source>
</evidence>